<sequence>MLDAVDNRQVVIVYLDSAPENVVPELGLRVVSILPERWNGWLRPLATADAFGNFLDAWRRNDPNGIWGWATEVGDTLVCSRSDDDEPAEEFPKVDTLPDGRAVYDFTGWTWVEGAEV</sequence>
<name>A0A2T8F8S4_9ACTN</name>
<reference evidence="1 2" key="1">
    <citation type="submission" date="2018-04" db="EMBL/GenBank/DDBJ databases">
        <title>Genome of Nocardioides gansuensis WSJ-1.</title>
        <authorList>
            <person name="Wu S."/>
            <person name="Wang G."/>
        </authorList>
    </citation>
    <scope>NUCLEOTIDE SEQUENCE [LARGE SCALE GENOMIC DNA]</scope>
    <source>
        <strain evidence="1 2">WSJ-1</strain>
    </source>
</reference>
<keyword evidence="2" id="KW-1185">Reference proteome</keyword>
<protein>
    <submittedName>
        <fullName evidence="1">Uncharacterized protein</fullName>
    </submittedName>
</protein>
<dbReference type="EMBL" id="QDGZ01000006">
    <property type="protein sequence ID" value="PVG82099.1"/>
    <property type="molecule type" value="Genomic_DNA"/>
</dbReference>
<proteinExistence type="predicted"/>
<evidence type="ECO:0000313" key="1">
    <source>
        <dbReference type="EMBL" id="PVG82099.1"/>
    </source>
</evidence>
<organism evidence="1 2">
    <name type="scientific">Nocardioides gansuensis</name>
    <dbReference type="NCBI Taxonomy" id="2138300"/>
    <lineage>
        <taxon>Bacteria</taxon>
        <taxon>Bacillati</taxon>
        <taxon>Actinomycetota</taxon>
        <taxon>Actinomycetes</taxon>
        <taxon>Propionibacteriales</taxon>
        <taxon>Nocardioidaceae</taxon>
        <taxon>Nocardioides</taxon>
    </lineage>
</organism>
<gene>
    <name evidence="1" type="ORF">DDE18_15580</name>
</gene>
<evidence type="ECO:0000313" key="2">
    <source>
        <dbReference type="Proteomes" id="UP000246018"/>
    </source>
</evidence>
<accession>A0A2T8F8S4</accession>
<dbReference type="AlphaFoldDB" id="A0A2T8F8S4"/>
<dbReference type="Proteomes" id="UP000246018">
    <property type="component" value="Unassembled WGS sequence"/>
</dbReference>
<comment type="caution">
    <text evidence="1">The sequence shown here is derived from an EMBL/GenBank/DDBJ whole genome shotgun (WGS) entry which is preliminary data.</text>
</comment>